<keyword evidence="3" id="KW-0812">Transmembrane</keyword>
<feature type="domain" description="ABC transporter" evidence="8">
    <location>
        <begin position="6"/>
        <end position="238"/>
    </location>
</feature>
<comment type="caution">
    <text evidence="9">The sequence shown here is derived from an EMBL/GenBank/DDBJ whole genome shotgun (WGS) entry which is preliminary data.</text>
</comment>
<dbReference type="RefSeq" id="WP_354369728.1">
    <property type="nucleotide sequence ID" value="NZ_JBEPLN010000036.1"/>
</dbReference>
<dbReference type="SUPFAM" id="SSF52540">
    <property type="entry name" value="P-loop containing nucleoside triphosphate hydrolases"/>
    <property type="match status" value="1"/>
</dbReference>
<keyword evidence="4" id="KW-0547">Nucleotide-binding</keyword>
<evidence type="ECO:0000256" key="2">
    <source>
        <dbReference type="ARBA" id="ARBA00022448"/>
    </source>
</evidence>
<evidence type="ECO:0000256" key="7">
    <source>
        <dbReference type="ARBA" id="ARBA00023136"/>
    </source>
</evidence>
<dbReference type="InterPro" id="IPR003439">
    <property type="entry name" value="ABC_transporter-like_ATP-bd"/>
</dbReference>
<protein>
    <submittedName>
        <fullName evidence="9">ABC-type multidrug transport system ATPase subunit</fullName>
    </submittedName>
</protein>
<dbReference type="InterPro" id="IPR027417">
    <property type="entry name" value="P-loop_NTPase"/>
</dbReference>
<keyword evidence="10" id="KW-1185">Reference proteome</keyword>
<dbReference type="EMBL" id="JBEPLN010000036">
    <property type="protein sequence ID" value="MET3635006.1"/>
    <property type="molecule type" value="Genomic_DNA"/>
</dbReference>
<dbReference type="InterPro" id="IPR050352">
    <property type="entry name" value="ABCG_transporters"/>
</dbReference>
<proteinExistence type="predicted"/>
<keyword evidence="2" id="KW-0813">Transport</keyword>
<dbReference type="PROSITE" id="PS50893">
    <property type="entry name" value="ABC_TRANSPORTER_2"/>
    <property type="match status" value="1"/>
</dbReference>
<dbReference type="PANTHER" id="PTHR48041:SF139">
    <property type="entry name" value="PROTEIN SCARLET"/>
    <property type="match status" value="1"/>
</dbReference>
<dbReference type="SMART" id="SM00382">
    <property type="entry name" value="AAA"/>
    <property type="match status" value="1"/>
</dbReference>
<evidence type="ECO:0000256" key="6">
    <source>
        <dbReference type="ARBA" id="ARBA00022989"/>
    </source>
</evidence>
<keyword evidence="7" id="KW-0472">Membrane</keyword>
<keyword evidence="6" id="KW-1133">Transmembrane helix</keyword>
<dbReference type="Proteomes" id="UP001549037">
    <property type="component" value="Unassembled WGS sequence"/>
</dbReference>
<evidence type="ECO:0000256" key="4">
    <source>
        <dbReference type="ARBA" id="ARBA00022741"/>
    </source>
</evidence>
<organism evidence="9 10">
    <name type="scientific">Streptococcus porcorum</name>
    <dbReference type="NCBI Taxonomy" id="701526"/>
    <lineage>
        <taxon>Bacteria</taxon>
        <taxon>Bacillati</taxon>
        <taxon>Bacillota</taxon>
        <taxon>Bacilli</taxon>
        <taxon>Lactobacillales</taxon>
        <taxon>Streptococcaceae</taxon>
        <taxon>Streptococcus</taxon>
    </lineage>
</organism>
<accession>A0ABV2JJU0</accession>
<comment type="subcellular location">
    <subcellularLocation>
        <location evidence="1">Membrane</location>
        <topology evidence="1">Multi-pass membrane protein</topology>
    </subcellularLocation>
</comment>
<name>A0ABV2JJU0_9STRE</name>
<evidence type="ECO:0000256" key="5">
    <source>
        <dbReference type="ARBA" id="ARBA00022840"/>
    </source>
</evidence>
<dbReference type="PROSITE" id="PS00211">
    <property type="entry name" value="ABC_TRANSPORTER_1"/>
    <property type="match status" value="1"/>
</dbReference>
<gene>
    <name evidence="9" type="ORF">ABID28_001668</name>
</gene>
<reference evidence="9 10" key="1">
    <citation type="submission" date="2024-06" db="EMBL/GenBank/DDBJ databases">
        <title>Genomic Encyclopedia of Type Strains, Phase IV (KMG-IV): sequencing the most valuable type-strain genomes for metagenomic binning, comparative biology and taxonomic classification.</title>
        <authorList>
            <person name="Goeker M."/>
        </authorList>
    </citation>
    <scope>NUCLEOTIDE SEQUENCE [LARGE SCALE GENOMIC DNA]</scope>
    <source>
        <strain evidence="9 10">DSM 28302</strain>
    </source>
</reference>
<dbReference type="PANTHER" id="PTHR48041">
    <property type="entry name" value="ABC TRANSPORTER G FAMILY MEMBER 28"/>
    <property type="match status" value="1"/>
</dbReference>
<evidence type="ECO:0000256" key="3">
    <source>
        <dbReference type="ARBA" id="ARBA00022692"/>
    </source>
</evidence>
<dbReference type="InterPro" id="IPR003593">
    <property type="entry name" value="AAA+_ATPase"/>
</dbReference>
<evidence type="ECO:0000313" key="9">
    <source>
        <dbReference type="EMBL" id="MET3635006.1"/>
    </source>
</evidence>
<evidence type="ECO:0000313" key="10">
    <source>
        <dbReference type="Proteomes" id="UP001549037"/>
    </source>
</evidence>
<evidence type="ECO:0000256" key="1">
    <source>
        <dbReference type="ARBA" id="ARBA00004141"/>
    </source>
</evidence>
<dbReference type="Pfam" id="PF00005">
    <property type="entry name" value="ABC_tran"/>
    <property type="match status" value="1"/>
</dbReference>
<evidence type="ECO:0000259" key="8">
    <source>
        <dbReference type="PROSITE" id="PS50893"/>
    </source>
</evidence>
<keyword evidence="5" id="KW-0067">ATP-binding</keyword>
<sequence>MRERILEFKHICFKYKGSKELLFNQLDFSVKTGELVGILGASGSGKTTLTEILLQRHQPTCSDFQILENGQLLSGNAKYWSYVPQANLLRTYLKVSETFDYYSRIHLSHVDPKERKDRINKTMSDLGLSEFSDKKISELSGGQKRRVSIGVELLSERPYFILDEPSSGLDALSDRNLLRTLKILAKTREKSIIVITHNTENLSIFDRIIFLSKGLPKFVGSYQDLLMEFKTTDAYAIEKYLDLNIADLYQELDSSGRIYKI</sequence>
<dbReference type="Gene3D" id="3.40.50.300">
    <property type="entry name" value="P-loop containing nucleotide triphosphate hydrolases"/>
    <property type="match status" value="1"/>
</dbReference>
<dbReference type="InterPro" id="IPR017871">
    <property type="entry name" value="ABC_transporter-like_CS"/>
</dbReference>